<dbReference type="InterPro" id="IPR000719">
    <property type="entry name" value="Prot_kinase_dom"/>
</dbReference>
<evidence type="ECO:0000256" key="7">
    <source>
        <dbReference type="PROSITE-ProRule" id="PRU10141"/>
    </source>
</evidence>
<evidence type="ECO:0000256" key="2">
    <source>
        <dbReference type="ARBA" id="ARBA00022527"/>
    </source>
</evidence>
<evidence type="ECO:0000256" key="8">
    <source>
        <dbReference type="SAM" id="Coils"/>
    </source>
</evidence>
<keyword evidence="8" id="KW-0175">Coiled coil</keyword>
<dbReference type="SUPFAM" id="SSF56112">
    <property type="entry name" value="Protein kinase-like (PK-like)"/>
    <property type="match status" value="1"/>
</dbReference>
<dbReference type="EC" id="2.7.11.1" evidence="1"/>
<dbReference type="Proteomes" id="UP000315534">
    <property type="component" value="Unassembled WGS sequence"/>
</dbReference>
<feature type="binding site" evidence="7">
    <location>
        <position position="84"/>
    </location>
    <ligand>
        <name>ATP</name>
        <dbReference type="ChEBI" id="CHEBI:30616"/>
    </ligand>
</feature>
<keyword evidence="3" id="KW-0808">Transferase</keyword>
<name>A0A523XUZ9_UNCT6</name>
<accession>A0A523XUZ9</accession>
<keyword evidence="9" id="KW-0472">Membrane</keyword>
<dbReference type="PANTHER" id="PTHR43289">
    <property type="entry name" value="MITOGEN-ACTIVATED PROTEIN KINASE KINASE KINASE 20-RELATED"/>
    <property type="match status" value="1"/>
</dbReference>
<keyword evidence="9" id="KW-0812">Transmembrane</keyword>
<dbReference type="SMART" id="SM00220">
    <property type="entry name" value="S_TKc"/>
    <property type="match status" value="1"/>
</dbReference>
<evidence type="ECO:0000259" key="10">
    <source>
        <dbReference type="PROSITE" id="PS50011"/>
    </source>
</evidence>
<sequence>MECPKCHFDNPDDSKFCKECGTQVISSEKIFPSHTKTLETPTEELTRGTTFANRYEIIEELGKGGMGKVYRVEDKKIKEEVALKLIKPEIASDKKTIERFSNELKMARKIAHRNVGRMYHLSDHEDTHYITMEYVPGQDLKGLIRQSGQLAIGTTIKIAKQVSEGLAEAHRLGVIHRDLKPSNIMIDREGNARIMDFGIARSLKSKGLTGAGVMVGTPEYMSPEQAEAKEVDRQSDIYSLGVILYEMVTGQLPFEGDTPLSIAMKQKGEMPRDPRELNPQLPEDLSRLILKCMEKEREKRFQKAEELLAELDQIEKGLPSTERELPKRKPITSKEITVTFSMRKLFLPALALIAVAVIAIVIWQLLLQRDIPPIPTDKPSLAIMYFKNETGEEGLDHWRSALSQWLITDLSQSKHIHVLPVDKVFSLFR</sequence>
<feature type="coiled-coil region" evidence="8">
    <location>
        <begin position="290"/>
        <end position="324"/>
    </location>
</feature>
<comment type="caution">
    <text evidence="11">The sequence shown here is derived from an EMBL/GenBank/DDBJ whole genome shotgun (WGS) entry which is preliminary data.</text>
</comment>
<dbReference type="GO" id="GO:0005524">
    <property type="term" value="F:ATP binding"/>
    <property type="evidence" value="ECO:0007669"/>
    <property type="project" value="UniProtKB-UniRule"/>
</dbReference>
<dbReference type="InterPro" id="IPR011009">
    <property type="entry name" value="Kinase-like_dom_sf"/>
</dbReference>
<keyword evidence="6 7" id="KW-0067">ATP-binding</keyword>
<dbReference type="AlphaFoldDB" id="A0A523XUZ9"/>
<feature type="domain" description="Protein kinase" evidence="10">
    <location>
        <begin position="55"/>
        <end position="318"/>
    </location>
</feature>
<dbReference type="PROSITE" id="PS00108">
    <property type="entry name" value="PROTEIN_KINASE_ST"/>
    <property type="match status" value="1"/>
</dbReference>
<dbReference type="InterPro" id="IPR017441">
    <property type="entry name" value="Protein_kinase_ATP_BS"/>
</dbReference>
<keyword evidence="9" id="KW-1133">Transmembrane helix</keyword>
<keyword evidence="4 7" id="KW-0547">Nucleotide-binding</keyword>
<dbReference type="FunFam" id="1.10.510.10:FF:000021">
    <property type="entry name" value="Serine/threonine protein kinase"/>
    <property type="match status" value="1"/>
</dbReference>
<feature type="non-terminal residue" evidence="11">
    <location>
        <position position="429"/>
    </location>
</feature>
<keyword evidence="2 11" id="KW-0723">Serine/threonine-protein kinase</keyword>
<feature type="transmembrane region" description="Helical" evidence="9">
    <location>
        <begin position="345"/>
        <end position="366"/>
    </location>
</feature>
<evidence type="ECO:0000313" key="11">
    <source>
        <dbReference type="EMBL" id="TET83148.1"/>
    </source>
</evidence>
<protein>
    <recommendedName>
        <fullName evidence="1">non-specific serine/threonine protein kinase</fullName>
        <ecNumber evidence="1">2.7.11.1</ecNumber>
    </recommendedName>
</protein>
<dbReference type="PROSITE" id="PS50011">
    <property type="entry name" value="PROTEIN_KINASE_DOM"/>
    <property type="match status" value="1"/>
</dbReference>
<dbReference type="GO" id="GO:0004674">
    <property type="term" value="F:protein serine/threonine kinase activity"/>
    <property type="evidence" value="ECO:0007669"/>
    <property type="project" value="UniProtKB-KW"/>
</dbReference>
<dbReference type="EMBL" id="SOIP01000056">
    <property type="protein sequence ID" value="TET83148.1"/>
    <property type="molecule type" value="Genomic_DNA"/>
</dbReference>
<dbReference type="Gene3D" id="1.10.510.10">
    <property type="entry name" value="Transferase(Phosphotransferase) domain 1"/>
    <property type="match status" value="1"/>
</dbReference>
<evidence type="ECO:0000313" key="12">
    <source>
        <dbReference type="Proteomes" id="UP000315534"/>
    </source>
</evidence>
<dbReference type="PROSITE" id="PS00107">
    <property type="entry name" value="PROTEIN_KINASE_ATP"/>
    <property type="match status" value="1"/>
</dbReference>
<evidence type="ECO:0000256" key="6">
    <source>
        <dbReference type="ARBA" id="ARBA00022840"/>
    </source>
</evidence>
<evidence type="ECO:0000256" key="3">
    <source>
        <dbReference type="ARBA" id="ARBA00022679"/>
    </source>
</evidence>
<organism evidence="11 12">
    <name type="scientific">candidate division TA06 bacterium</name>
    <dbReference type="NCBI Taxonomy" id="2250710"/>
    <lineage>
        <taxon>Bacteria</taxon>
        <taxon>Bacteria division TA06</taxon>
    </lineage>
</organism>
<keyword evidence="5 11" id="KW-0418">Kinase</keyword>
<proteinExistence type="predicted"/>
<evidence type="ECO:0000256" key="9">
    <source>
        <dbReference type="SAM" id="Phobius"/>
    </source>
</evidence>
<gene>
    <name evidence="11" type="ORF">E3J38_00950</name>
</gene>
<dbReference type="Gene3D" id="3.30.200.20">
    <property type="entry name" value="Phosphorylase Kinase, domain 1"/>
    <property type="match status" value="1"/>
</dbReference>
<evidence type="ECO:0000256" key="4">
    <source>
        <dbReference type="ARBA" id="ARBA00022741"/>
    </source>
</evidence>
<dbReference type="CDD" id="cd14014">
    <property type="entry name" value="STKc_PknB_like"/>
    <property type="match status" value="1"/>
</dbReference>
<evidence type="ECO:0000256" key="1">
    <source>
        <dbReference type="ARBA" id="ARBA00012513"/>
    </source>
</evidence>
<reference evidence="11 12" key="1">
    <citation type="submission" date="2019-03" db="EMBL/GenBank/DDBJ databases">
        <title>Metabolic potential of uncultured bacteria and archaea associated with petroleum seepage in deep-sea sediments.</title>
        <authorList>
            <person name="Dong X."/>
            <person name="Hubert C."/>
        </authorList>
    </citation>
    <scope>NUCLEOTIDE SEQUENCE [LARGE SCALE GENOMIC DNA]</scope>
    <source>
        <strain evidence="11">E29_bin36</strain>
    </source>
</reference>
<evidence type="ECO:0000256" key="5">
    <source>
        <dbReference type="ARBA" id="ARBA00022777"/>
    </source>
</evidence>
<dbReference type="InterPro" id="IPR008271">
    <property type="entry name" value="Ser/Thr_kinase_AS"/>
</dbReference>
<dbReference type="PANTHER" id="PTHR43289:SF6">
    <property type="entry name" value="SERINE_THREONINE-PROTEIN KINASE NEKL-3"/>
    <property type="match status" value="1"/>
</dbReference>
<dbReference type="Pfam" id="PF00069">
    <property type="entry name" value="Pkinase"/>
    <property type="match status" value="1"/>
</dbReference>